<evidence type="ECO:0008006" key="6">
    <source>
        <dbReference type="Google" id="ProtNLM"/>
    </source>
</evidence>
<dbReference type="Proteomes" id="UP000641853">
    <property type="component" value="Unassembled WGS sequence"/>
</dbReference>
<feature type="transmembrane region" description="Helical" evidence="3">
    <location>
        <begin position="193"/>
        <end position="211"/>
    </location>
</feature>
<protein>
    <recommendedName>
        <fullName evidence="6">MFS monocarboxylate transporter</fullName>
    </recommendedName>
</protein>
<dbReference type="GO" id="GO:0022857">
    <property type="term" value="F:transmembrane transporter activity"/>
    <property type="evidence" value="ECO:0007669"/>
    <property type="project" value="InterPro"/>
</dbReference>
<proteinExistence type="inferred from homology"/>
<dbReference type="PANTHER" id="PTHR11360:SF319">
    <property type="entry name" value="MAJOR FACILITATOR SUPERFAMILY (MFS) PROFILE DOMAIN-CONTAINING PROTEIN"/>
    <property type="match status" value="1"/>
</dbReference>
<dbReference type="EMBL" id="JACBAG010001820">
    <property type="protein sequence ID" value="KAF7181173.1"/>
    <property type="molecule type" value="Genomic_DNA"/>
</dbReference>
<feature type="transmembrane region" description="Helical" evidence="3">
    <location>
        <begin position="415"/>
        <end position="433"/>
    </location>
</feature>
<name>A0A8H6QYF6_9EURO</name>
<evidence type="ECO:0000313" key="5">
    <source>
        <dbReference type="Proteomes" id="UP000641853"/>
    </source>
</evidence>
<evidence type="ECO:0000256" key="1">
    <source>
        <dbReference type="ARBA" id="ARBA00004141"/>
    </source>
</evidence>
<feature type="transmembrane region" description="Helical" evidence="3">
    <location>
        <begin position="280"/>
        <end position="302"/>
    </location>
</feature>
<keyword evidence="3" id="KW-0812">Transmembrane</keyword>
<reference evidence="4" key="1">
    <citation type="submission" date="2020-06" db="EMBL/GenBank/DDBJ databases">
        <title>Draft genome sequences of strains closely related to Aspergillus parafelis and Aspergillus hiratsukae.</title>
        <authorList>
            <person name="Dos Santos R.A.C."/>
            <person name="Rivero-Menendez O."/>
            <person name="Steenwyk J.L."/>
            <person name="Mead M.E."/>
            <person name="Goldman G.H."/>
            <person name="Alastruey-Izquierdo A."/>
            <person name="Rokas A."/>
        </authorList>
    </citation>
    <scope>NUCLEOTIDE SEQUENCE</scope>
    <source>
        <strain evidence="4">CNM-CM7691</strain>
    </source>
</reference>
<comment type="caution">
    <text evidence="4">The sequence shown here is derived from an EMBL/GenBank/DDBJ whole genome shotgun (WGS) entry which is preliminary data.</text>
</comment>
<feature type="transmembrane region" description="Helical" evidence="3">
    <location>
        <begin position="486"/>
        <end position="506"/>
    </location>
</feature>
<dbReference type="AlphaFoldDB" id="A0A8H6QYF6"/>
<comment type="similarity">
    <text evidence="2">Belongs to the major facilitator superfamily. Monocarboxylate porter (TC 2.A.1.13) family.</text>
</comment>
<keyword evidence="3" id="KW-0472">Membrane</keyword>
<keyword evidence="5" id="KW-1185">Reference proteome</keyword>
<feature type="transmembrane region" description="Helical" evidence="3">
    <location>
        <begin position="359"/>
        <end position="379"/>
    </location>
</feature>
<dbReference type="Pfam" id="PF07690">
    <property type="entry name" value="MFS_1"/>
    <property type="match status" value="1"/>
</dbReference>
<dbReference type="InterPro" id="IPR050327">
    <property type="entry name" value="Proton-linked_MCT"/>
</dbReference>
<feature type="transmembrane region" description="Helical" evidence="3">
    <location>
        <begin position="249"/>
        <end position="268"/>
    </location>
</feature>
<organism evidence="4 5">
    <name type="scientific">Aspergillus felis</name>
    <dbReference type="NCBI Taxonomy" id="1287682"/>
    <lineage>
        <taxon>Eukaryota</taxon>
        <taxon>Fungi</taxon>
        <taxon>Dikarya</taxon>
        <taxon>Ascomycota</taxon>
        <taxon>Pezizomycotina</taxon>
        <taxon>Eurotiomycetes</taxon>
        <taxon>Eurotiomycetidae</taxon>
        <taxon>Eurotiales</taxon>
        <taxon>Aspergillaceae</taxon>
        <taxon>Aspergillus</taxon>
        <taxon>Aspergillus subgen. Fumigati</taxon>
    </lineage>
</organism>
<feature type="transmembrane region" description="Helical" evidence="3">
    <location>
        <begin position="217"/>
        <end position="237"/>
    </location>
</feature>
<keyword evidence="3" id="KW-1133">Transmembrane helix</keyword>
<dbReference type="GO" id="GO:0016020">
    <property type="term" value="C:membrane"/>
    <property type="evidence" value="ECO:0007669"/>
    <property type="project" value="UniProtKB-SubCell"/>
</dbReference>
<sequence length="512" mass="55478">MMDSSPGIHEETGRVRPEPNVREFKGCKLRGALYGVVSAGQSKIPTKESGIPRASGWPEELPNLTAAAVPQWADRMPGYAIDRLARVKGKRGIHDQEPLPDLQSLDAPSLELNFPDGGCKAWLTVAGGMLAQISSIGFLSAFSVFQSYYSQVTLPNSSASDISWIGSLQIFGCFFLGLWAGRLSDKRGPKVPLGLGTFFMVFGTMMASISSSYYQFVLSQGVCCAIGFGLVFTPALAVQSQWFLRKRGFVVGLVMSGQNICGVIWPILVDRLINNCRVSLGWTLRAIGFMQLFLMVAATLMVHPRFPKLPQEPIPVKQFLTDIRTLLFTCSTLVFFFGIYIPYFYITPYAMQWGASLNLAFYMPSILNAGAFFGCYILGVASDHGLGPFNALTAVAISCAFTAFSWIAAKHNAGIIGWSIIYGFLSGALQALFSPCVSLLAPKPGLIGTWNGLCISIVSFAVLGMGPIAGKLLDNTGDTNYLPMQLFTGVFLVSASCLYLITRLLVSRKAIA</sequence>
<dbReference type="PANTHER" id="PTHR11360">
    <property type="entry name" value="MONOCARBOXYLATE TRANSPORTER"/>
    <property type="match status" value="1"/>
</dbReference>
<gene>
    <name evidence="4" type="ORF">CNMCM7691_000302</name>
</gene>
<feature type="transmembrane region" description="Helical" evidence="3">
    <location>
        <begin position="121"/>
        <end position="142"/>
    </location>
</feature>
<evidence type="ECO:0000256" key="2">
    <source>
        <dbReference type="ARBA" id="ARBA00006727"/>
    </source>
</evidence>
<evidence type="ECO:0000256" key="3">
    <source>
        <dbReference type="SAM" id="Phobius"/>
    </source>
</evidence>
<accession>A0A8H6QYF6</accession>
<feature type="transmembrane region" description="Helical" evidence="3">
    <location>
        <begin position="391"/>
        <end position="409"/>
    </location>
</feature>
<dbReference type="InterPro" id="IPR011701">
    <property type="entry name" value="MFS"/>
</dbReference>
<dbReference type="SUPFAM" id="SSF103473">
    <property type="entry name" value="MFS general substrate transporter"/>
    <property type="match status" value="1"/>
</dbReference>
<feature type="transmembrane region" description="Helical" evidence="3">
    <location>
        <begin position="162"/>
        <end position="181"/>
    </location>
</feature>
<comment type="subcellular location">
    <subcellularLocation>
        <location evidence="1">Membrane</location>
        <topology evidence="1">Multi-pass membrane protein</topology>
    </subcellularLocation>
</comment>
<dbReference type="InterPro" id="IPR036259">
    <property type="entry name" value="MFS_trans_sf"/>
</dbReference>
<dbReference type="Gene3D" id="1.20.1250.20">
    <property type="entry name" value="MFS general substrate transporter like domains"/>
    <property type="match status" value="1"/>
</dbReference>
<evidence type="ECO:0000313" key="4">
    <source>
        <dbReference type="EMBL" id="KAF7181173.1"/>
    </source>
</evidence>
<feature type="transmembrane region" description="Helical" evidence="3">
    <location>
        <begin position="323"/>
        <end position="347"/>
    </location>
</feature>
<feature type="transmembrane region" description="Helical" evidence="3">
    <location>
        <begin position="445"/>
        <end position="466"/>
    </location>
</feature>